<dbReference type="Proteomes" id="UP001164539">
    <property type="component" value="Chromosome 3"/>
</dbReference>
<proteinExistence type="predicted"/>
<evidence type="ECO:0000313" key="2">
    <source>
        <dbReference type="Proteomes" id="UP001164539"/>
    </source>
</evidence>
<protein>
    <submittedName>
        <fullName evidence="1">Double-stranded RNA-binding protein</fullName>
    </submittedName>
</protein>
<accession>A0ACC1YFX1</accession>
<organism evidence="1 2">
    <name type="scientific">Melia azedarach</name>
    <name type="common">Chinaberry tree</name>
    <dbReference type="NCBI Taxonomy" id="155640"/>
    <lineage>
        <taxon>Eukaryota</taxon>
        <taxon>Viridiplantae</taxon>
        <taxon>Streptophyta</taxon>
        <taxon>Embryophyta</taxon>
        <taxon>Tracheophyta</taxon>
        <taxon>Spermatophyta</taxon>
        <taxon>Magnoliopsida</taxon>
        <taxon>eudicotyledons</taxon>
        <taxon>Gunneridae</taxon>
        <taxon>Pentapetalae</taxon>
        <taxon>rosids</taxon>
        <taxon>malvids</taxon>
        <taxon>Sapindales</taxon>
        <taxon>Meliaceae</taxon>
        <taxon>Melia</taxon>
    </lineage>
</organism>
<reference evidence="1 2" key="1">
    <citation type="journal article" date="2023" name="Science">
        <title>Complex scaffold remodeling in plant triterpene biosynthesis.</title>
        <authorList>
            <person name="De La Pena R."/>
            <person name="Hodgson H."/>
            <person name="Liu J.C."/>
            <person name="Stephenson M.J."/>
            <person name="Martin A.C."/>
            <person name="Owen C."/>
            <person name="Harkess A."/>
            <person name="Leebens-Mack J."/>
            <person name="Jimenez L.E."/>
            <person name="Osbourn A."/>
            <person name="Sattely E.S."/>
        </authorList>
    </citation>
    <scope>NUCLEOTIDE SEQUENCE [LARGE SCALE GENOMIC DNA]</scope>
    <source>
        <strain evidence="2">cv. JPN11</strain>
        <tissue evidence="1">Leaf</tissue>
    </source>
</reference>
<name>A0ACC1YFX1_MELAZ</name>
<gene>
    <name evidence="1" type="ORF">OWV82_005778</name>
</gene>
<evidence type="ECO:0000313" key="1">
    <source>
        <dbReference type="EMBL" id="KAJ4722244.1"/>
    </source>
</evidence>
<keyword evidence="2" id="KW-1185">Reference proteome</keyword>
<sequence>MGHKLSKLETLLRFFGGLSGITGMYKNQLQELAQRSCFNLPSYTCIREGPDHAPRFKATVNFNGEIFESPTFCSTLRQAEHAAAEVALNVLSRKGPSKGLAARVLDETGVYKNLLQETAHRAGLKLPVYITVRSGPGHVPVFSCTVELAGMSFTGEPAKTKKQAQKNAALTAWSALKKLAKSASSSPFSSYPLSESGTNDEQEQVIVARYLATLKPPEINNSQQRDRRTVGSSAPIWRDVIPYDDTKSFYSLHHQNWRCSQFYPELYQTFPQERVSQQHDHLLALSSLPSLAPRPPFFPFIQSMFQPDHGHYFPPHGQEQVSLIPEIGPFLYFSNRVMPFPVRSVSQVTIQEIEENPQIEEEWLKGDGDPNCWKNNCPSNVPSLSPTEIPNSLVSLNSHSEKRMQERIQEEEDEEKSGSSVPKAGNSRQLQCNQLEQCDWISPGFINASYRSRAINMDGTKFHLQNPDHLDHLQSNIRPSNPPMISSSGSVRGFQPVSSFAPPVTIRASTAAFTGSLRPKCLNPPLRAPPPTRIAANACSSRHFMAPAVHIRSVVPVCSAPPTKREGVLSGVEKKRPEEARGNISSSTSSDFSKLRI</sequence>
<dbReference type="EMBL" id="CM051396">
    <property type="protein sequence ID" value="KAJ4722244.1"/>
    <property type="molecule type" value="Genomic_DNA"/>
</dbReference>
<comment type="caution">
    <text evidence="1">The sequence shown here is derived from an EMBL/GenBank/DDBJ whole genome shotgun (WGS) entry which is preliminary data.</text>
</comment>